<gene>
    <name evidence="3" type="ORF">scyTo_0010110</name>
</gene>
<dbReference type="PANTHER" id="PTHR13602">
    <property type="entry name" value="UPF0488 PROTEIN C8ORF33"/>
    <property type="match status" value="1"/>
</dbReference>
<dbReference type="AlphaFoldDB" id="A0A401P030"/>
<dbReference type="OrthoDB" id="20277at2759"/>
<feature type="region of interest" description="Disordered" evidence="2">
    <location>
        <begin position="35"/>
        <end position="69"/>
    </location>
</feature>
<dbReference type="Pfam" id="PF15393">
    <property type="entry name" value="DUF4615"/>
    <property type="match status" value="1"/>
</dbReference>
<comment type="similarity">
    <text evidence="1">Belongs to the UPF0488 family.</text>
</comment>
<protein>
    <submittedName>
        <fullName evidence="3">Uncharacterized protein</fullName>
    </submittedName>
</protein>
<keyword evidence="4" id="KW-1185">Reference proteome</keyword>
<dbReference type="InterPro" id="IPR029274">
    <property type="entry name" value="DUF4615"/>
</dbReference>
<feature type="compositionally biased region" description="Polar residues" evidence="2">
    <location>
        <begin position="35"/>
        <end position="49"/>
    </location>
</feature>
<proteinExistence type="inferred from homology"/>
<dbReference type="EMBL" id="BFAA01004295">
    <property type="protein sequence ID" value="GCB66522.1"/>
    <property type="molecule type" value="Genomic_DNA"/>
</dbReference>
<dbReference type="Proteomes" id="UP000288216">
    <property type="component" value="Unassembled WGS sequence"/>
</dbReference>
<feature type="compositionally biased region" description="Basic and acidic residues" evidence="2">
    <location>
        <begin position="208"/>
        <end position="230"/>
    </location>
</feature>
<organism evidence="3 4">
    <name type="scientific">Scyliorhinus torazame</name>
    <name type="common">Cloudy catshark</name>
    <name type="synonym">Catulus torazame</name>
    <dbReference type="NCBI Taxonomy" id="75743"/>
    <lineage>
        <taxon>Eukaryota</taxon>
        <taxon>Metazoa</taxon>
        <taxon>Chordata</taxon>
        <taxon>Craniata</taxon>
        <taxon>Vertebrata</taxon>
        <taxon>Chondrichthyes</taxon>
        <taxon>Elasmobranchii</taxon>
        <taxon>Galeomorphii</taxon>
        <taxon>Galeoidea</taxon>
        <taxon>Carcharhiniformes</taxon>
        <taxon>Scyliorhinidae</taxon>
        <taxon>Scyliorhinus</taxon>
    </lineage>
</organism>
<accession>A0A401P030</accession>
<comment type="caution">
    <text evidence="3">The sequence shown here is derived from an EMBL/GenBank/DDBJ whole genome shotgun (WGS) entry which is preliminary data.</text>
</comment>
<dbReference type="STRING" id="75743.A0A401P030"/>
<feature type="region of interest" description="Disordered" evidence="2">
    <location>
        <begin position="167"/>
        <end position="236"/>
    </location>
</feature>
<feature type="region of interest" description="Disordered" evidence="2">
    <location>
        <begin position="97"/>
        <end position="118"/>
    </location>
</feature>
<name>A0A401P030_SCYTO</name>
<evidence type="ECO:0000256" key="1">
    <source>
        <dbReference type="ARBA" id="ARBA00005707"/>
    </source>
</evidence>
<evidence type="ECO:0000313" key="3">
    <source>
        <dbReference type="EMBL" id="GCB66522.1"/>
    </source>
</evidence>
<sequence>MEEALNRTIQEELDWGVQQMQTGVLQLKLSPEQALNHSPAATPQASSTDCGHIAHEECSRSPDQPPSGFQFSFAVAQGVSDDPTETHPAYGRLNFETADTRKQPQAGGCDAVNEDSDQVVEEEKLKIFTKANSQESDFKFNFSIPEADAELQPGECTRQPVPAVQNIEAKADPMLPSHQKAKQLMASRPSQKNKNKARSSKLTAEPMKGGERQSGESDGRERNSTAHREGQCLSSEEQLRREVDWCIEQLELGLRTQKAKQKQADRALNALRTLRSEKAPLVKKRQVMRSIFGDYRKKMEAEWQKQFKFMLAATKSANIKPVGLQSKSKVFRKSMSKLTKDDTDPESNV</sequence>
<evidence type="ECO:0000256" key="2">
    <source>
        <dbReference type="SAM" id="MobiDB-lite"/>
    </source>
</evidence>
<evidence type="ECO:0000313" key="4">
    <source>
        <dbReference type="Proteomes" id="UP000288216"/>
    </source>
</evidence>
<dbReference type="PANTHER" id="PTHR13602:SF2">
    <property type="entry name" value="UPF0488 PROTEIN C8ORF33"/>
    <property type="match status" value="1"/>
</dbReference>
<dbReference type="OMA" id="HIAHEEC"/>
<reference evidence="3 4" key="1">
    <citation type="journal article" date="2018" name="Nat. Ecol. Evol.">
        <title>Shark genomes provide insights into elasmobranch evolution and the origin of vertebrates.</title>
        <authorList>
            <person name="Hara Y"/>
            <person name="Yamaguchi K"/>
            <person name="Onimaru K"/>
            <person name="Kadota M"/>
            <person name="Koyanagi M"/>
            <person name="Keeley SD"/>
            <person name="Tatsumi K"/>
            <person name="Tanaka K"/>
            <person name="Motone F"/>
            <person name="Kageyama Y"/>
            <person name="Nozu R"/>
            <person name="Adachi N"/>
            <person name="Nishimura O"/>
            <person name="Nakagawa R"/>
            <person name="Tanegashima C"/>
            <person name="Kiyatake I"/>
            <person name="Matsumoto R"/>
            <person name="Murakumo K"/>
            <person name="Nishida K"/>
            <person name="Terakita A"/>
            <person name="Kuratani S"/>
            <person name="Sato K"/>
            <person name="Hyodo S Kuraku.S."/>
        </authorList>
    </citation>
    <scope>NUCLEOTIDE SEQUENCE [LARGE SCALE GENOMIC DNA]</scope>
</reference>